<dbReference type="EMBL" id="BJTG01000006">
    <property type="protein sequence ID" value="GEJ57924.1"/>
    <property type="molecule type" value="Genomic_DNA"/>
</dbReference>
<dbReference type="PANTHER" id="PTHR42709">
    <property type="entry name" value="ALKALINE PHOSPHATASE LIKE PROTEIN"/>
    <property type="match status" value="1"/>
</dbReference>
<proteinExistence type="predicted"/>
<keyword evidence="2" id="KW-1003">Cell membrane</keyword>
<evidence type="ECO:0000313" key="8">
    <source>
        <dbReference type="EMBL" id="GEJ57924.1"/>
    </source>
</evidence>
<feature type="transmembrane region" description="Helical" evidence="6">
    <location>
        <begin position="144"/>
        <end position="163"/>
    </location>
</feature>
<evidence type="ECO:0000256" key="4">
    <source>
        <dbReference type="ARBA" id="ARBA00022989"/>
    </source>
</evidence>
<comment type="caution">
    <text evidence="8">The sequence shown here is derived from an EMBL/GenBank/DDBJ whole genome shotgun (WGS) entry which is preliminary data.</text>
</comment>
<keyword evidence="5 6" id="KW-0472">Membrane</keyword>
<sequence>MITKVIAVLAVWTTGVISSLGYGGVALLMAIESACIPLPSEIIMPFAGYLVYTGQFSLHGAALAGAVGCIVGSIPAYWLGQYGGRPVIERWGRYVLLSRKELDLADRLFARHGQWVVLVGRLLPVVRTFIAFPAGVARMNMTKFVVYTFVGSYPWCYGLAWVGMKLGEQWDKDPRLKAAFHRFDLVIGLALVAAAAWFVWHKLREAKASRAPAPAAREGAGEG</sequence>
<accession>A0A7I9VND8</accession>
<gene>
    <name evidence="8" type="ORF">AMYX_26650</name>
</gene>
<dbReference type="RefSeq" id="WP_176065983.1">
    <property type="nucleotide sequence ID" value="NZ_BJTG01000006.1"/>
</dbReference>
<evidence type="ECO:0000256" key="2">
    <source>
        <dbReference type="ARBA" id="ARBA00022475"/>
    </source>
</evidence>
<protein>
    <submittedName>
        <fullName evidence="8">Alkaline phosphatase</fullName>
    </submittedName>
</protein>
<dbReference type="PANTHER" id="PTHR42709:SF6">
    <property type="entry name" value="UNDECAPRENYL PHOSPHATE TRANSPORTER A"/>
    <property type="match status" value="1"/>
</dbReference>
<name>A0A7I9VND8_9BACT</name>
<keyword evidence="4 6" id="KW-1133">Transmembrane helix</keyword>
<comment type="subcellular location">
    <subcellularLocation>
        <location evidence="1">Cell membrane</location>
        <topology evidence="1">Multi-pass membrane protein</topology>
    </subcellularLocation>
</comment>
<feature type="transmembrane region" description="Helical" evidence="6">
    <location>
        <begin position="58"/>
        <end position="80"/>
    </location>
</feature>
<dbReference type="Pfam" id="PF09335">
    <property type="entry name" value="VTT_dom"/>
    <property type="match status" value="1"/>
</dbReference>
<evidence type="ECO:0000256" key="6">
    <source>
        <dbReference type="SAM" id="Phobius"/>
    </source>
</evidence>
<keyword evidence="9" id="KW-1185">Reference proteome</keyword>
<dbReference type="Proteomes" id="UP000503640">
    <property type="component" value="Unassembled WGS sequence"/>
</dbReference>
<reference evidence="9" key="1">
    <citation type="journal article" date="2020" name="Appl. Environ. Microbiol.">
        <title>Diazotrophic Anaeromyxobacter Isolates from Soils.</title>
        <authorList>
            <person name="Masuda Y."/>
            <person name="Yamanaka H."/>
            <person name="Xu Z.X."/>
            <person name="Shiratori Y."/>
            <person name="Aono T."/>
            <person name="Amachi S."/>
            <person name="Senoo K."/>
            <person name="Itoh H."/>
        </authorList>
    </citation>
    <scope>NUCLEOTIDE SEQUENCE [LARGE SCALE GENOMIC DNA]</scope>
    <source>
        <strain evidence="9">R267</strain>
    </source>
</reference>
<evidence type="ECO:0000313" key="9">
    <source>
        <dbReference type="Proteomes" id="UP000503640"/>
    </source>
</evidence>
<feature type="transmembrane region" description="Helical" evidence="6">
    <location>
        <begin position="183"/>
        <end position="200"/>
    </location>
</feature>
<dbReference type="InterPro" id="IPR032816">
    <property type="entry name" value="VTT_dom"/>
</dbReference>
<organism evidence="8 9">
    <name type="scientific">Anaeromyxobacter diazotrophicus</name>
    <dbReference type="NCBI Taxonomy" id="2590199"/>
    <lineage>
        <taxon>Bacteria</taxon>
        <taxon>Pseudomonadati</taxon>
        <taxon>Myxococcota</taxon>
        <taxon>Myxococcia</taxon>
        <taxon>Myxococcales</taxon>
        <taxon>Cystobacterineae</taxon>
        <taxon>Anaeromyxobacteraceae</taxon>
        <taxon>Anaeromyxobacter</taxon>
    </lineage>
</organism>
<evidence type="ECO:0000256" key="1">
    <source>
        <dbReference type="ARBA" id="ARBA00004651"/>
    </source>
</evidence>
<dbReference type="InterPro" id="IPR051311">
    <property type="entry name" value="DedA_domain"/>
</dbReference>
<dbReference type="GO" id="GO:0005886">
    <property type="term" value="C:plasma membrane"/>
    <property type="evidence" value="ECO:0007669"/>
    <property type="project" value="UniProtKB-SubCell"/>
</dbReference>
<keyword evidence="3 6" id="KW-0812">Transmembrane</keyword>
<dbReference type="AlphaFoldDB" id="A0A7I9VND8"/>
<feature type="domain" description="VTT" evidence="7">
    <location>
        <begin position="38"/>
        <end position="163"/>
    </location>
</feature>
<evidence type="ECO:0000256" key="3">
    <source>
        <dbReference type="ARBA" id="ARBA00022692"/>
    </source>
</evidence>
<evidence type="ECO:0000256" key="5">
    <source>
        <dbReference type="ARBA" id="ARBA00023136"/>
    </source>
</evidence>
<evidence type="ECO:0000259" key="7">
    <source>
        <dbReference type="Pfam" id="PF09335"/>
    </source>
</evidence>